<dbReference type="InterPro" id="IPR014710">
    <property type="entry name" value="RmlC-like_jellyroll"/>
</dbReference>
<dbReference type="PANTHER" id="PTHR13903:SF8">
    <property type="entry name" value="PIRIN"/>
    <property type="match status" value="1"/>
</dbReference>
<keyword evidence="2" id="KW-0408">Iron</keyword>
<dbReference type="PIRSF" id="PIRSF006232">
    <property type="entry name" value="Pirin"/>
    <property type="match status" value="1"/>
</dbReference>
<comment type="cofactor">
    <cofactor evidence="2">
        <name>Fe cation</name>
        <dbReference type="ChEBI" id="CHEBI:24875"/>
    </cofactor>
    <text evidence="2">Binds 1 Fe cation per subunit.</text>
</comment>
<dbReference type="EMBL" id="CP003811">
    <property type="protein sequence ID" value="AIQ93309.1"/>
    <property type="molecule type" value="Genomic_DNA"/>
</dbReference>
<evidence type="ECO:0000256" key="1">
    <source>
        <dbReference type="ARBA" id="ARBA00008416"/>
    </source>
</evidence>
<evidence type="ECO:0000256" key="3">
    <source>
        <dbReference type="RuleBase" id="RU003457"/>
    </source>
</evidence>
<keyword evidence="7" id="KW-1185">Reference proteome</keyword>
<name>A0A089QFE8_9HYPH</name>
<dbReference type="STRING" id="693986.MOC_5554"/>
<protein>
    <submittedName>
        <fullName evidence="6">Pirin-like protein</fullName>
    </submittedName>
</protein>
<dbReference type="InterPro" id="IPR003829">
    <property type="entry name" value="Pirin_N_dom"/>
</dbReference>
<dbReference type="AlphaFoldDB" id="A0A089QFE8"/>
<feature type="domain" description="Pirin N-terminal" evidence="4">
    <location>
        <begin position="34"/>
        <end position="139"/>
    </location>
</feature>
<dbReference type="Pfam" id="PF05726">
    <property type="entry name" value="Pirin_C"/>
    <property type="match status" value="1"/>
</dbReference>
<dbReference type="Pfam" id="PF02678">
    <property type="entry name" value="Pirin"/>
    <property type="match status" value="1"/>
</dbReference>
<dbReference type="KEGG" id="mor:MOC_5554"/>
<feature type="binding site" evidence="2">
    <location>
        <position position="119"/>
    </location>
    <ligand>
        <name>Fe cation</name>
        <dbReference type="ChEBI" id="CHEBI:24875"/>
    </ligand>
</feature>
<dbReference type="eggNOG" id="COG1741">
    <property type="taxonomic scope" value="Bacteria"/>
</dbReference>
<dbReference type="HOGENOM" id="CLU_045717_1_1_5"/>
<evidence type="ECO:0000313" key="7">
    <source>
        <dbReference type="Proteomes" id="UP000029492"/>
    </source>
</evidence>
<dbReference type="Gene3D" id="2.60.120.10">
    <property type="entry name" value="Jelly Rolls"/>
    <property type="match status" value="2"/>
</dbReference>
<dbReference type="InterPro" id="IPR011051">
    <property type="entry name" value="RmlC_Cupin_sf"/>
</dbReference>
<organism evidence="6 7">
    <name type="scientific">Methylobacterium oryzae CBMB20</name>
    <dbReference type="NCBI Taxonomy" id="693986"/>
    <lineage>
        <taxon>Bacteria</taxon>
        <taxon>Pseudomonadati</taxon>
        <taxon>Pseudomonadota</taxon>
        <taxon>Alphaproteobacteria</taxon>
        <taxon>Hyphomicrobiales</taxon>
        <taxon>Methylobacteriaceae</taxon>
        <taxon>Methylobacterium</taxon>
    </lineage>
</organism>
<sequence>MSWHSAEDPIPGDHFSCDAIRTLIVPRSRDLGSFAVRRALPSTECRMVGPFIFFDQMGPSEFLLGQGMDVRPHPHIGLSTVTYLFDGEIMHRDSLGTELPIRPGELNWMTAGRGITHSERTAPTLRQTGSRLFGIQSWVALTDRDEENAPAFEHYDAAALPVLTGEGKTVRLIAGEAFGARSPVRTSSPMVYADVALEAGAVLPLDPTYDERAIYTVAGAIEIAGDGFGPGQLLVFRPGDRISVRALEGARFMVLGGEPMDGPRHLWWNFVSSRPERIAQAKEDWRQGRFDTVPNDAEFIPLPEDPQPVRYP</sequence>
<dbReference type="CDD" id="cd02909">
    <property type="entry name" value="cupin_pirin_N"/>
    <property type="match status" value="1"/>
</dbReference>
<dbReference type="GeneID" id="96602411"/>
<comment type="similarity">
    <text evidence="1 3">Belongs to the pirin family.</text>
</comment>
<evidence type="ECO:0000256" key="2">
    <source>
        <dbReference type="PIRSR" id="PIRSR006232-1"/>
    </source>
</evidence>
<dbReference type="InterPro" id="IPR008778">
    <property type="entry name" value="Pirin_C_dom"/>
</dbReference>
<dbReference type="GO" id="GO:0046872">
    <property type="term" value="F:metal ion binding"/>
    <property type="evidence" value="ECO:0007669"/>
    <property type="project" value="UniProtKB-KW"/>
</dbReference>
<dbReference type="CDD" id="cd02247">
    <property type="entry name" value="cupin_pirin_C"/>
    <property type="match status" value="1"/>
</dbReference>
<feature type="binding site" evidence="2">
    <location>
        <position position="117"/>
    </location>
    <ligand>
        <name>Fe cation</name>
        <dbReference type="ChEBI" id="CHEBI:24875"/>
    </ligand>
</feature>
<dbReference type="InterPro" id="IPR012093">
    <property type="entry name" value="Pirin"/>
</dbReference>
<dbReference type="RefSeq" id="WP_043389064.1">
    <property type="nucleotide sequence ID" value="NZ_CP003811.1"/>
</dbReference>
<dbReference type="Proteomes" id="UP000029492">
    <property type="component" value="Chromosome"/>
</dbReference>
<reference evidence="6 7" key="1">
    <citation type="journal article" date="2014" name="PLoS ONE">
        <title>Genome Information of Methylobacterium oryzae, a Plant-Probiotic Methylotroph in the Phyllosphere.</title>
        <authorList>
            <person name="Kwak M.J."/>
            <person name="Jeong H."/>
            <person name="Madhaiyan M."/>
            <person name="Lee Y."/>
            <person name="Sa T.M."/>
            <person name="Oh T.K."/>
            <person name="Kim J.F."/>
        </authorList>
    </citation>
    <scope>NUCLEOTIDE SEQUENCE [LARGE SCALE GENOMIC DNA]</scope>
    <source>
        <strain evidence="6 7">CBMB20</strain>
    </source>
</reference>
<proteinExistence type="inferred from homology"/>
<dbReference type="PANTHER" id="PTHR13903">
    <property type="entry name" value="PIRIN-RELATED"/>
    <property type="match status" value="1"/>
</dbReference>
<gene>
    <name evidence="6" type="ORF">MOC_5554</name>
</gene>
<feature type="binding site" evidence="2">
    <location>
        <position position="73"/>
    </location>
    <ligand>
        <name>Fe cation</name>
        <dbReference type="ChEBI" id="CHEBI:24875"/>
    </ligand>
</feature>
<dbReference type="SUPFAM" id="SSF51182">
    <property type="entry name" value="RmlC-like cupins"/>
    <property type="match status" value="1"/>
</dbReference>
<evidence type="ECO:0000259" key="5">
    <source>
        <dbReference type="Pfam" id="PF05726"/>
    </source>
</evidence>
<accession>A0A089QFE8</accession>
<feature type="binding site" evidence="2">
    <location>
        <position position="75"/>
    </location>
    <ligand>
        <name>Fe cation</name>
        <dbReference type="ChEBI" id="CHEBI:24875"/>
    </ligand>
</feature>
<evidence type="ECO:0000313" key="6">
    <source>
        <dbReference type="EMBL" id="AIQ93309.1"/>
    </source>
</evidence>
<feature type="domain" description="Pirin C-terminal" evidence="5">
    <location>
        <begin position="192"/>
        <end position="291"/>
    </location>
</feature>
<evidence type="ECO:0000259" key="4">
    <source>
        <dbReference type="Pfam" id="PF02678"/>
    </source>
</evidence>
<keyword evidence="2" id="KW-0479">Metal-binding</keyword>